<proteinExistence type="predicted"/>
<protein>
    <submittedName>
        <fullName evidence="1">Unnamed protein product</fullName>
    </submittedName>
</protein>
<dbReference type="EMBL" id="BSXT01002154">
    <property type="protein sequence ID" value="GMF47463.1"/>
    <property type="molecule type" value="Genomic_DNA"/>
</dbReference>
<name>A0A9W6XUS7_9STRA</name>
<evidence type="ECO:0000313" key="1">
    <source>
        <dbReference type="EMBL" id="GMF47463.1"/>
    </source>
</evidence>
<reference evidence="1" key="1">
    <citation type="submission" date="2023-04" db="EMBL/GenBank/DDBJ databases">
        <title>Phytophthora fragariaefolia NBRC 109709.</title>
        <authorList>
            <person name="Ichikawa N."/>
            <person name="Sato H."/>
            <person name="Tonouchi N."/>
        </authorList>
    </citation>
    <scope>NUCLEOTIDE SEQUENCE</scope>
    <source>
        <strain evidence="1">NBRC 109709</strain>
    </source>
</reference>
<organism evidence="1 2">
    <name type="scientific">Phytophthora fragariaefolia</name>
    <dbReference type="NCBI Taxonomy" id="1490495"/>
    <lineage>
        <taxon>Eukaryota</taxon>
        <taxon>Sar</taxon>
        <taxon>Stramenopiles</taxon>
        <taxon>Oomycota</taxon>
        <taxon>Peronosporomycetes</taxon>
        <taxon>Peronosporales</taxon>
        <taxon>Peronosporaceae</taxon>
        <taxon>Phytophthora</taxon>
    </lineage>
</organism>
<dbReference type="AlphaFoldDB" id="A0A9W6XUS7"/>
<sequence>MLVAGIRRQDPYISEADIRVTMSKTNLVLNDTPIVTNNWMDEFIAESDESMAYATRDIIWKTFGGVVDDHVQSGASSNGTYFTVEEYAFKVADKAATFYAIWDVWGVASTLSEYLQPICGPTEYIGEINDVLIDTDDVTVNIKSGGDKIDEFDVAAGETMTWKSNVTALGGKTLNLDRRWRPGWVAGSSRHWWWLPAIVDPQVPSRWQFAAVLNLS</sequence>
<evidence type="ECO:0000313" key="2">
    <source>
        <dbReference type="Proteomes" id="UP001165121"/>
    </source>
</evidence>
<gene>
    <name evidence="1" type="ORF">Pfra01_001793300</name>
</gene>
<dbReference type="OrthoDB" id="120656at2759"/>
<keyword evidence="2" id="KW-1185">Reference proteome</keyword>
<accession>A0A9W6XUS7</accession>
<dbReference type="Proteomes" id="UP001165121">
    <property type="component" value="Unassembled WGS sequence"/>
</dbReference>
<comment type="caution">
    <text evidence="1">The sequence shown here is derived from an EMBL/GenBank/DDBJ whole genome shotgun (WGS) entry which is preliminary data.</text>
</comment>